<comment type="caution">
    <text evidence="17">The sequence shown here is derived from an EMBL/GenBank/DDBJ whole genome shotgun (WGS) entry which is preliminary data.</text>
</comment>
<dbReference type="Pfam" id="PF22461">
    <property type="entry name" value="SLBB_2"/>
    <property type="match status" value="1"/>
</dbReference>
<evidence type="ECO:0000256" key="6">
    <source>
        <dbReference type="ARBA" id="ARBA00022692"/>
    </source>
</evidence>
<dbReference type="AlphaFoldDB" id="A0A3S2X0D2"/>
<dbReference type="Gene3D" id="3.10.560.10">
    <property type="entry name" value="Outer membrane lipoprotein wza domain like"/>
    <property type="match status" value="1"/>
</dbReference>
<keyword evidence="11" id="KW-0472">Membrane</keyword>
<evidence type="ECO:0000256" key="12">
    <source>
        <dbReference type="ARBA" id="ARBA00023139"/>
    </source>
</evidence>
<sequence length="265" mass="29306">MRKINCRVAYSFMLTIVLFCSCRSTKSIRYFHDIAGNKAPVELEIAQYQEPKIQPDDILSINVSTADAEATQSINNRNTINQSASANPASGMVNVGAGYLVDKQGSVEIPILGKTTVGGLTTVQARNVIRDRALKAFNNPVVDVRFSNFKITLLGEVNRPATYIIPNEQVTILDAIGYAGDLTIYGKRENVLLIRKNEQGNNFSVRMDLTKKGLLSSPYFYLKQNDVIYIEPSKAKVLNSDNNLIKYLTLAASLLTAGVLAYRYL</sequence>
<dbReference type="GO" id="GO:0015288">
    <property type="term" value="F:porin activity"/>
    <property type="evidence" value="ECO:0007669"/>
    <property type="project" value="UniProtKB-KW"/>
</dbReference>
<evidence type="ECO:0000256" key="7">
    <source>
        <dbReference type="ARBA" id="ARBA00022729"/>
    </source>
</evidence>
<keyword evidence="14" id="KW-0449">Lipoprotein</keyword>
<dbReference type="PANTHER" id="PTHR33619">
    <property type="entry name" value="POLYSACCHARIDE EXPORT PROTEIN GFCE-RELATED"/>
    <property type="match status" value="1"/>
</dbReference>
<dbReference type="OrthoDB" id="662756at2"/>
<keyword evidence="3" id="KW-0813">Transport</keyword>
<keyword evidence="10" id="KW-0626">Porin</keyword>
<evidence type="ECO:0000256" key="9">
    <source>
        <dbReference type="ARBA" id="ARBA00023065"/>
    </source>
</evidence>
<dbReference type="GO" id="GO:0015159">
    <property type="term" value="F:polysaccharide transmembrane transporter activity"/>
    <property type="evidence" value="ECO:0007669"/>
    <property type="project" value="InterPro"/>
</dbReference>
<feature type="domain" description="Polysaccharide export protein N-terminal" evidence="15">
    <location>
        <begin position="49"/>
        <end position="146"/>
    </location>
</feature>
<evidence type="ECO:0000259" key="15">
    <source>
        <dbReference type="Pfam" id="PF02563"/>
    </source>
</evidence>
<dbReference type="InterPro" id="IPR003715">
    <property type="entry name" value="Poly_export_N"/>
</dbReference>
<dbReference type="Pfam" id="PF02563">
    <property type="entry name" value="Poly_export"/>
    <property type="match status" value="1"/>
</dbReference>
<comment type="subcellular location">
    <subcellularLocation>
        <location evidence="1">Cell outer membrane</location>
        <topology evidence="1">Multi-pass membrane protein</topology>
    </subcellularLocation>
</comment>
<evidence type="ECO:0000256" key="3">
    <source>
        <dbReference type="ARBA" id="ARBA00022448"/>
    </source>
</evidence>
<accession>A0A3S2X0D2</accession>
<gene>
    <name evidence="17" type="ORF">EOD41_00540</name>
</gene>
<evidence type="ECO:0000256" key="4">
    <source>
        <dbReference type="ARBA" id="ARBA00022452"/>
    </source>
</evidence>
<reference evidence="17 18" key="1">
    <citation type="submission" date="2019-01" db="EMBL/GenBank/DDBJ databases">
        <authorList>
            <person name="Chen W.-M."/>
        </authorList>
    </citation>
    <scope>NUCLEOTIDE SEQUENCE [LARGE SCALE GENOMIC DNA]</scope>
    <source>
        <strain evidence="17 18">YBJ-36</strain>
    </source>
</reference>
<proteinExistence type="inferred from homology"/>
<evidence type="ECO:0000256" key="8">
    <source>
        <dbReference type="ARBA" id="ARBA00023047"/>
    </source>
</evidence>
<dbReference type="InterPro" id="IPR054765">
    <property type="entry name" value="SLBB_dom"/>
</dbReference>
<dbReference type="GO" id="GO:0009279">
    <property type="term" value="C:cell outer membrane"/>
    <property type="evidence" value="ECO:0007669"/>
    <property type="project" value="UniProtKB-SubCell"/>
</dbReference>
<keyword evidence="18" id="KW-1185">Reference proteome</keyword>
<evidence type="ECO:0000313" key="18">
    <source>
        <dbReference type="Proteomes" id="UP000282759"/>
    </source>
</evidence>
<evidence type="ECO:0000313" key="17">
    <source>
        <dbReference type="EMBL" id="RVU02461.1"/>
    </source>
</evidence>
<name>A0A3S2X0D2_9SPHI</name>
<keyword evidence="4" id="KW-1134">Transmembrane beta strand</keyword>
<keyword evidence="6" id="KW-0812">Transmembrane</keyword>
<evidence type="ECO:0000256" key="13">
    <source>
        <dbReference type="ARBA" id="ARBA00023237"/>
    </source>
</evidence>
<dbReference type="PROSITE" id="PS51257">
    <property type="entry name" value="PROKAR_LIPOPROTEIN"/>
    <property type="match status" value="1"/>
</dbReference>
<keyword evidence="13" id="KW-0998">Cell outer membrane</keyword>
<dbReference type="Proteomes" id="UP000282759">
    <property type="component" value="Unassembled WGS sequence"/>
</dbReference>
<dbReference type="InterPro" id="IPR049712">
    <property type="entry name" value="Poly_export"/>
</dbReference>
<dbReference type="RefSeq" id="WP_127702837.1">
    <property type="nucleotide sequence ID" value="NZ_SACK01000001.1"/>
</dbReference>
<evidence type="ECO:0000256" key="11">
    <source>
        <dbReference type="ARBA" id="ARBA00023136"/>
    </source>
</evidence>
<evidence type="ECO:0000256" key="14">
    <source>
        <dbReference type="ARBA" id="ARBA00023288"/>
    </source>
</evidence>
<keyword evidence="7" id="KW-0732">Signal</keyword>
<comment type="similarity">
    <text evidence="2">Belongs to the BexD/CtrA/VexA family.</text>
</comment>
<dbReference type="PANTHER" id="PTHR33619:SF3">
    <property type="entry name" value="POLYSACCHARIDE EXPORT PROTEIN GFCE-RELATED"/>
    <property type="match status" value="1"/>
</dbReference>
<dbReference type="GO" id="GO:0006811">
    <property type="term" value="P:monoatomic ion transport"/>
    <property type="evidence" value="ECO:0007669"/>
    <property type="project" value="UniProtKB-KW"/>
</dbReference>
<dbReference type="Gene3D" id="3.30.1950.10">
    <property type="entry name" value="wza like domain"/>
    <property type="match status" value="1"/>
</dbReference>
<keyword evidence="12" id="KW-0564">Palmitate</keyword>
<organism evidence="17 18">
    <name type="scientific">Mucilaginibacter limnophilus</name>
    <dbReference type="NCBI Taxonomy" id="1932778"/>
    <lineage>
        <taxon>Bacteria</taxon>
        <taxon>Pseudomonadati</taxon>
        <taxon>Bacteroidota</taxon>
        <taxon>Sphingobacteriia</taxon>
        <taxon>Sphingobacteriales</taxon>
        <taxon>Sphingobacteriaceae</taxon>
        <taxon>Mucilaginibacter</taxon>
    </lineage>
</organism>
<protein>
    <submittedName>
        <fullName evidence="17">Uncharacterized protein</fullName>
    </submittedName>
</protein>
<evidence type="ECO:0000256" key="5">
    <source>
        <dbReference type="ARBA" id="ARBA00022597"/>
    </source>
</evidence>
<dbReference type="GO" id="GO:0046930">
    <property type="term" value="C:pore complex"/>
    <property type="evidence" value="ECO:0007669"/>
    <property type="project" value="UniProtKB-KW"/>
</dbReference>
<evidence type="ECO:0000256" key="10">
    <source>
        <dbReference type="ARBA" id="ARBA00023114"/>
    </source>
</evidence>
<evidence type="ECO:0000259" key="16">
    <source>
        <dbReference type="Pfam" id="PF22461"/>
    </source>
</evidence>
<feature type="domain" description="SLBB" evidence="16">
    <location>
        <begin position="151"/>
        <end position="230"/>
    </location>
</feature>
<evidence type="ECO:0000256" key="1">
    <source>
        <dbReference type="ARBA" id="ARBA00004571"/>
    </source>
</evidence>
<evidence type="ECO:0000256" key="2">
    <source>
        <dbReference type="ARBA" id="ARBA00009450"/>
    </source>
</evidence>
<dbReference type="EMBL" id="SACK01000001">
    <property type="protein sequence ID" value="RVU02461.1"/>
    <property type="molecule type" value="Genomic_DNA"/>
</dbReference>
<keyword evidence="9" id="KW-0406">Ion transport</keyword>
<keyword evidence="8" id="KW-0625">Polysaccharide transport</keyword>
<keyword evidence="5" id="KW-0762">Sugar transport</keyword>